<sequence length="246" mass="28621">MNKARIRWAFLFILLLLLGSSPAVRNQEKELPVGEILEYQVFLKGLPVGEQTLRIVGEKVYQDRPVLEVQMRMRSYPAFAFLFSYEEDNLLYLDPATRTPVYLRKNINENGDRREEEYHFGAETVEKRVANVGQEPRVRQYEAKHPLLENLSLVYYLRQRPWRRGENRFYYLTNRGPQAVSCKLQGTERIRVLSGHQQAEVVYDPVSQVTIWFSLDEPVYPLRIKANGNAGALTARLVKIGYEPGE</sequence>
<dbReference type="Pfam" id="PF11306">
    <property type="entry name" value="DUF3108"/>
    <property type="match status" value="1"/>
</dbReference>
<evidence type="ECO:0000313" key="3">
    <source>
        <dbReference type="Proteomes" id="UP000657177"/>
    </source>
</evidence>
<dbReference type="InterPro" id="IPR021457">
    <property type="entry name" value="DUF3108"/>
</dbReference>
<dbReference type="EMBL" id="JAAKDE010000003">
    <property type="protein sequence ID" value="MBA2132336.1"/>
    <property type="molecule type" value="Genomic_DNA"/>
</dbReference>
<evidence type="ECO:0000313" key="2">
    <source>
        <dbReference type="EMBL" id="MBA2132336.1"/>
    </source>
</evidence>
<keyword evidence="1" id="KW-0732">Signal</keyword>
<evidence type="ECO:0000256" key="1">
    <source>
        <dbReference type="SAM" id="SignalP"/>
    </source>
</evidence>
<comment type="caution">
    <text evidence="2">The sequence shown here is derived from an EMBL/GenBank/DDBJ whole genome shotgun (WGS) entry which is preliminary data.</text>
</comment>
<name>A0A8J6HQS0_9FIRM</name>
<accession>A0A8J6HQS0</accession>
<keyword evidence="3" id="KW-1185">Reference proteome</keyword>
<gene>
    <name evidence="2" type="ORF">G5B42_02070</name>
</gene>
<dbReference type="RefSeq" id="WP_181338788.1">
    <property type="nucleotide sequence ID" value="NZ_JAAKDE010000003.1"/>
</dbReference>
<dbReference type="Proteomes" id="UP000657177">
    <property type="component" value="Unassembled WGS sequence"/>
</dbReference>
<proteinExistence type="predicted"/>
<protein>
    <submittedName>
        <fullName evidence="2">DUF3108 domain-containing protein</fullName>
    </submittedName>
</protein>
<dbReference type="AlphaFoldDB" id="A0A8J6HQS0"/>
<feature type="signal peptide" evidence="1">
    <location>
        <begin position="1"/>
        <end position="25"/>
    </location>
</feature>
<reference evidence="2" key="1">
    <citation type="submission" date="2020-06" db="EMBL/GenBank/DDBJ databases">
        <title>Novel chitinolytic bacterium.</title>
        <authorList>
            <person name="Ungkulpasvich U."/>
            <person name="Kosugi A."/>
            <person name="Uke A."/>
        </authorList>
    </citation>
    <scope>NUCLEOTIDE SEQUENCE</scope>
    <source>
        <strain evidence="2">UUS1-1</strain>
    </source>
</reference>
<feature type="chain" id="PRO_5039586408" evidence="1">
    <location>
        <begin position="26"/>
        <end position="246"/>
    </location>
</feature>
<organism evidence="2 3">
    <name type="scientific">Capillibacterium thermochitinicola</name>
    <dbReference type="NCBI Taxonomy" id="2699427"/>
    <lineage>
        <taxon>Bacteria</taxon>
        <taxon>Bacillati</taxon>
        <taxon>Bacillota</taxon>
        <taxon>Capillibacterium</taxon>
    </lineage>
</organism>